<evidence type="ECO:0000313" key="2">
    <source>
        <dbReference type="EMBL" id="GMS98577.1"/>
    </source>
</evidence>
<accession>A0AAV5TW33</accession>
<evidence type="ECO:0000313" key="3">
    <source>
        <dbReference type="Proteomes" id="UP001432027"/>
    </source>
</evidence>
<evidence type="ECO:0000256" key="1">
    <source>
        <dbReference type="SAM" id="MobiDB-lite"/>
    </source>
</evidence>
<sequence length="287" mass="31174">MPLLHSKRDKIRRKDGVKSRRNPRVVGFSRDTVVTVGRRLSVRTLLEVHEVDEEGGADERGLGANREIEREADSEVVGVSECLLNESRPLLANRADLSAAVGANIEDLVATAAHRARARTLAVENHLSILVAHLIGAGAARDALIHRADHISGWCLDGERVRAACARDGAPKAAATEEELAVDAHHFLSIIIDDVHGESTLRSAALTRAASRLLVGVVDLLSDSIHDDILVVRLPAESDLEQLPLLFYLHIIDHGEILEARRAVASSRRLLHPIASVLDGRSGLQFD</sequence>
<protein>
    <submittedName>
        <fullName evidence="2">Uncharacterized protein</fullName>
    </submittedName>
</protein>
<feature type="compositionally biased region" description="Basic residues" evidence="1">
    <location>
        <begin position="1"/>
        <end position="11"/>
    </location>
</feature>
<reference evidence="2" key="1">
    <citation type="submission" date="2023-10" db="EMBL/GenBank/DDBJ databases">
        <title>Genome assembly of Pristionchus species.</title>
        <authorList>
            <person name="Yoshida K."/>
            <person name="Sommer R.J."/>
        </authorList>
    </citation>
    <scope>NUCLEOTIDE SEQUENCE</scope>
    <source>
        <strain evidence="2">RS0144</strain>
    </source>
</reference>
<gene>
    <name evidence="2" type="ORF">PENTCL1PPCAC_20752</name>
</gene>
<name>A0AAV5TW33_9BILA</name>
<dbReference type="AlphaFoldDB" id="A0AAV5TW33"/>
<feature type="non-terminal residue" evidence="2">
    <location>
        <position position="287"/>
    </location>
</feature>
<feature type="region of interest" description="Disordered" evidence="1">
    <location>
        <begin position="1"/>
        <end position="20"/>
    </location>
</feature>
<keyword evidence="3" id="KW-1185">Reference proteome</keyword>
<organism evidence="2 3">
    <name type="scientific">Pristionchus entomophagus</name>
    <dbReference type="NCBI Taxonomy" id="358040"/>
    <lineage>
        <taxon>Eukaryota</taxon>
        <taxon>Metazoa</taxon>
        <taxon>Ecdysozoa</taxon>
        <taxon>Nematoda</taxon>
        <taxon>Chromadorea</taxon>
        <taxon>Rhabditida</taxon>
        <taxon>Rhabditina</taxon>
        <taxon>Diplogasteromorpha</taxon>
        <taxon>Diplogasteroidea</taxon>
        <taxon>Neodiplogasteridae</taxon>
        <taxon>Pristionchus</taxon>
    </lineage>
</organism>
<proteinExistence type="predicted"/>
<comment type="caution">
    <text evidence="2">The sequence shown here is derived from an EMBL/GenBank/DDBJ whole genome shotgun (WGS) entry which is preliminary data.</text>
</comment>
<dbReference type="EMBL" id="BTSX01000005">
    <property type="protein sequence ID" value="GMS98577.1"/>
    <property type="molecule type" value="Genomic_DNA"/>
</dbReference>
<dbReference type="Proteomes" id="UP001432027">
    <property type="component" value="Unassembled WGS sequence"/>
</dbReference>